<dbReference type="PROSITE" id="PS00809">
    <property type="entry name" value="ADP_GLC_PYROPHOSPH_2"/>
    <property type="match status" value="1"/>
</dbReference>
<comment type="function">
    <text evidence="2 15">This protein plays a role in synthesis of starch. It catalyzes the synthesis of the activated glycosyl donor, ADP-glucose from Glc-1-P and ATP.</text>
</comment>
<evidence type="ECO:0000256" key="8">
    <source>
        <dbReference type="ARBA" id="ARBA00022528"/>
    </source>
</evidence>
<evidence type="ECO:0000256" key="13">
    <source>
        <dbReference type="ARBA" id="ARBA00022840"/>
    </source>
</evidence>
<keyword evidence="9" id="KW-0021">Allosteric enzyme</keyword>
<evidence type="ECO:0000259" key="16">
    <source>
        <dbReference type="Pfam" id="PF00483"/>
    </source>
</evidence>
<evidence type="ECO:0000313" key="17">
    <source>
        <dbReference type="EMBL" id="KAK9286908.1"/>
    </source>
</evidence>
<dbReference type="FunFam" id="3.90.550.10:FF:000030">
    <property type="entry name" value="Glucose-1-phosphate adenylyltransferase"/>
    <property type="match status" value="1"/>
</dbReference>
<dbReference type="Proteomes" id="UP001415857">
    <property type="component" value="Unassembled WGS sequence"/>
</dbReference>
<evidence type="ECO:0000256" key="3">
    <source>
        <dbReference type="ARBA" id="ARBA00004229"/>
    </source>
</evidence>
<evidence type="ECO:0000256" key="4">
    <source>
        <dbReference type="ARBA" id="ARBA00004727"/>
    </source>
</evidence>
<dbReference type="Pfam" id="PF25247">
    <property type="entry name" value="LbH_GLGC"/>
    <property type="match status" value="1"/>
</dbReference>
<dbReference type="NCBIfam" id="NF002772">
    <property type="entry name" value="PRK02862.1"/>
    <property type="match status" value="1"/>
</dbReference>
<evidence type="ECO:0000256" key="10">
    <source>
        <dbReference type="ARBA" id="ARBA00022679"/>
    </source>
</evidence>
<dbReference type="InterPro" id="IPR005835">
    <property type="entry name" value="NTP_transferase_dom"/>
</dbReference>
<name>A0AAP0RXP0_LIQFO</name>
<keyword evidence="13 15" id="KW-0067">ATP-binding</keyword>
<dbReference type="Gene3D" id="2.160.10.10">
    <property type="entry name" value="Hexapeptide repeat proteins"/>
    <property type="match status" value="1"/>
</dbReference>
<evidence type="ECO:0000256" key="12">
    <source>
        <dbReference type="ARBA" id="ARBA00022741"/>
    </source>
</evidence>
<evidence type="ECO:0000256" key="1">
    <source>
        <dbReference type="ARBA" id="ARBA00000956"/>
    </source>
</evidence>
<sequence length="522" mass="58315">MMESVCLSLKANTHLAKSRKDGVRNGENGFWGERIRGSMENGVWVNQLAKSLRTEKRVRKIKPGVAFSVLTSDNAKETLTLQAPLIERRRADSKNVASIILGGGVGTQLFPLTSRRATPAVSVGGCYKLIDIPMSNCINSDIDKIFILTQFNSASLNRHIARTYFGNGVNFGDGFVEVLAATQTPGEAGMKWFQGTADAVRKFTWVFEDAKNKNIENILILSGDHLYRMDYMDFVQNHIDRNADITVSCVPVGDSRASDFGLMKIDSRGRIIQFAEKPKGADLKAMQVDTTLLGLSPQDAMKSPYIASMGVYVFKTEILLKLLRWRYPASNDFGSEIIPSAVMDHNVLAYLFRDYWEDIGTIKSFYDANLALTEQFPKFEFYDPKTPFFTSPRFLPPTKIDKSQIVDAIISHGCFLHECSVQHSIVGVRSRLDYGVELKDTLMMGADFYQTESEIASLLAEGKVPIGVGRNTKIRKCIIDENAKIGKDVVIMNKDGVQEADRPEDGFYIRSGHHCHTRESNN</sequence>
<dbReference type="InterPro" id="IPR011004">
    <property type="entry name" value="Trimer_LpxA-like_sf"/>
</dbReference>
<protein>
    <recommendedName>
        <fullName evidence="7 15">Glucose-1-phosphate adenylyltransferase</fullName>
        <ecNumber evidence="7 15">2.7.7.27</ecNumber>
    </recommendedName>
    <alternativeName>
        <fullName evidence="15">ADP-glucose pyrophosphorylase</fullName>
    </alternativeName>
</protein>
<keyword evidence="12 15" id="KW-0547">Nucleotide-binding</keyword>
<dbReference type="CDD" id="cd02508">
    <property type="entry name" value="ADP_Glucose_PP"/>
    <property type="match status" value="1"/>
</dbReference>
<dbReference type="EMBL" id="JBBPBK010000004">
    <property type="protein sequence ID" value="KAK9286908.1"/>
    <property type="molecule type" value="Genomic_DNA"/>
</dbReference>
<dbReference type="GO" id="GO:0008878">
    <property type="term" value="F:glucose-1-phosphate adenylyltransferase activity"/>
    <property type="evidence" value="ECO:0007669"/>
    <property type="project" value="UniProtKB-EC"/>
</dbReference>
<keyword evidence="15" id="KW-0934">Plastid</keyword>
<dbReference type="InterPro" id="IPR029044">
    <property type="entry name" value="Nucleotide-diphossugar_trans"/>
</dbReference>
<comment type="catalytic activity">
    <reaction evidence="1 15">
        <text>alpha-D-glucose 1-phosphate + ATP + H(+) = ADP-alpha-D-glucose + diphosphate</text>
        <dbReference type="Rhea" id="RHEA:12120"/>
        <dbReference type="ChEBI" id="CHEBI:15378"/>
        <dbReference type="ChEBI" id="CHEBI:30616"/>
        <dbReference type="ChEBI" id="CHEBI:33019"/>
        <dbReference type="ChEBI" id="CHEBI:57498"/>
        <dbReference type="ChEBI" id="CHEBI:58601"/>
        <dbReference type="EC" id="2.7.7.27"/>
    </reaction>
</comment>
<evidence type="ECO:0000256" key="5">
    <source>
        <dbReference type="ARBA" id="ARBA00010443"/>
    </source>
</evidence>
<keyword evidence="18" id="KW-1185">Reference proteome</keyword>
<evidence type="ECO:0000256" key="9">
    <source>
        <dbReference type="ARBA" id="ARBA00022533"/>
    </source>
</evidence>
<dbReference type="NCBIfam" id="TIGR02091">
    <property type="entry name" value="glgC"/>
    <property type="match status" value="1"/>
</dbReference>
<proteinExistence type="inferred from homology"/>
<comment type="subunit">
    <text evidence="6 15">Heterotetramer.</text>
</comment>
<dbReference type="SUPFAM" id="SSF51161">
    <property type="entry name" value="Trimeric LpxA-like enzymes"/>
    <property type="match status" value="1"/>
</dbReference>
<evidence type="ECO:0000256" key="6">
    <source>
        <dbReference type="ARBA" id="ARBA00011680"/>
    </source>
</evidence>
<dbReference type="EC" id="2.7.7.27" evidence="7 15"/>
<organism evidence="17 18">
    <name type="scientific">Liquidambar formosana</name>
    <name type="common">Formosan gum</name>
    <dbReference type="NCBI Taxonomy" id="63359"/>
    <lineage>
        <taxon>Eukaryota</taxon>
        <taxon>Viridiplantae</taxon>
        <taxon>Streptophyta</taxon>
        <taxon>Embryophyta</taxon>
        <taxon>Tracheophyta</taxon>
        <taxon>Spermatophyta</taxon>
        <taxon>Magnoliopsida</taxon>
        <taxon>eudicotyledons</taxon>
        <taxon>Gunneridae</taxon>
        <taxon>Pentapetalae</taxon>
        <taxon>Saxifragales</taxon>
        <taxon>Altingiaceae</taxon>
        <taxon>Liquidambar</taxon>
    </lineage>
</organism>
<accession>A0AAP0RXP0</accession>
<evidence type="ECO:0000256" key="14">
    <source>
        <dbReference type="ARBA" id="ARBA00022922"/>
    </source>
</evidence>
<feature type="domain" description="Nucleotidyl transferase" evidence="16">
    <location>
        <begin position="98"/>
        <end position="374"/>
    </location>
</feature>
<dbReference type="SUPFAM" id="SSF53448">
    <property type="entry name" value="Nucleotide-diphospho-sugar transferases"/>
    <property type="match status" value="1"/>
</dbReference>
<dbReference type="GO" id="GO:0009507">
    <property type="term" value="C:chloroplast"/>
    <property type="evidence" value="ECO:0007669"/>
    <property type="project" value="UniProtKB-SubCell"/>
</dbReference>
<dbReference type="InterPro" id="IPR005836">
    <property type="entry name" value="ADP_Glu_pyroP_CS"/>
</dbReference>
<dbReference type="AlphaFoldDB" id="A0AAP0RXP0"/>
<keyword evidence="10 15" id="KW-0808">Transferase</keyword>
<evidence type="ECO:0000256" key="11">
    <source>
        <dbReference type="ARBA" id="ARBA00022695"/>
    </source>
</evidence>
<dbReference type="PANTHER" id="PTHR43523">
    <property type="entry name" value="GLUCOSE-1-PHOSPHATE ADENYLYLTRANSFERASE-RELATED"/>
    <property type="match status" value="1"/>
</dbReference>
<dbReference type="Pfam" id="PF00483">
    <property type="entry name" value="NTP_transferase"/>
    <property type="match status" value="1"/>
</dbReference>
<evidence type="ECO:0000256" key="15">
    <source>
        <dbReference type="RuleBase" id="RU362093"/>
    </source>
</evidence>
<keyword evidence="8 15" id="KW-0150">Chloroplast</keyword>
<dbReference type="GO" id="GO:0005978">
    <property type="term" value="P:glycogen biosynthetic process"/>
    <property type="evidence" value="ECO:0007669"/>
    <property type="project" value="InterPro"/>
</dbReference>
<dbReference type="InterPro" id="IPR011831">
    <property type="entry name" value="ADP-Glc_PPase"/>
</dbReference>
<comment type="caution">
    <text evidence="17">The sequence shown here is derived from an EMBL/GenBank/DDBJ whole genome shotgun (WGS) entry which is preliminary data.</text>
</comment>
<keyword evidence="11 15" id="KW-0548">Nucleotidyltransferase</keyword>
<dbReference type="GO" id="GO:0005524">
    <property type="term" value="F:ATP binding"/>
    <property type="evidence" value="ECO:0007669"/>
    <property type="project" value="UniProtKB-KW"/>
</dbReference>
<dbReference type="PROSITE" id="PS00810">
    <property type="entry name" value="ADP_GLC_PYROPHOSPH_3"/>
    <property type="match status" value="1"/>
</dbReference>
<dbReference type="PANTHER" id="PTHR43523:SF4">
    <property type="entry name" value="GLUCOSE-1-PHOSPHATE ADENYLYLTRANSFERASE LARGE SUBUNIT 3, CHLOROPLASTIC"/>
    <property type="match status" value="1"/>
</dbReference>
<dbReference type="CDD" id="cd04651">
    <property type="entry name" value="LbH_G1P_AT_C"/>
    <property type="match status" value="1"/>
</dbReference>
<evidence type="ECO:0000256" key="7">
    <source>
        <dbReference type="ARBA" id="ARBA00012460"/>
    </source>
</evidence>
<evidence type="ECO:0000313" key="18">
    <source>
        <dbReference type="Proteomes" id="UP001415857"/>
    </source>
</evidence>
<comment type="pathway">
    <text evidence="4 15">Glycan biosynthesis; starch biosynthesis.</text>
</comment>
<dbReference type="GO" id="GO:0019252">
    <property type="term" value="P:starch biosynthetic process"/>
    <property type="evidence" value="ECO:0007669"/>
    <property type="project" value="UniProtKB-KW"/>
</dbReference>
<comment type="subcellular location">
    <subcellularLocation>
        <location evidence="3 15">Plastid</location>
        <location evidence="3 15">Chloroplast</location>
    </subcellularLocation>
</comment>
<reference evidence="17 18" key="1">
    <citation type="journal article" date="2024" name="Plant J.">
        <title>Genome sequences and population genomics reveal climatic adaptation and genomic divergence between two closely related sweetgum species.</title>
        <authorList>
            <person name="Xu W.Q."/>
            <person name="Ren C.Q."/>
            <person name="Zhang X.Y."/>
            <person name="Comes H.P."/>
            <person name="Liu X.H."/>
            <person name="Li Y.G."/>
            <person name="Kettle C.J."/>
            <person name="Jalonen R."/>
            <person name="Gaisberger H."/>
            <person name="Ma Y.Z."/>
            <person name="Qiu Y.X."/>
        </authorList>
    </citation>
    <scope>NUCLEOTIDE SEQUENCE [LARGE SCALE GENOMIC DNA]</scope>
    <source>
        <strain evidence="17">Hangzhou</strain>
    </source>
</reference>
<comment type="similarity">
    <text evidence="5 15">Belongs to the bacterial/plant glucose-1-phosphate adenylyltransferase family.</text>
</comment>
<dbReference type="PROSITE" id="PS00808">
    <property type="entry name" value="ADP_GLC_PYROPHOSPH_1"/>
    <property type="match status" value="1"/>
</dbReference>
<gene>
    <name evidence="17" type="ORF">L1049_015315</name>
</gene>
<evidence type="ECO:0000256" key="2">
    <source>
        <dbReference type="ARBA" id="ARBA00002231"/>
    </source>
</evidence>
<keyword evidence="14 15" id="KW-0750">Starch biosynthesis</keyword>
<dbReference type="Gene3D" id="3.90.550.10">
    <property type="entry name" value="Spore Coat Polysaccharide Biosynthesis Protein SpsA, Chain A"/>
    <property type="match status" value="1"/>
</dbReference>